<protein>
    <recommendedName>
        <fullName evidence="2">Endonuclease/exonuclease/phosphatase domain-containing protein</fullName>
    </recommendedName>
</protein>
<dbReference type="SUPFAM" id="SSF56219">
    <property type="entry name" value="DNase I-like"/>
    <property type="match status" value="2"/>
</dbReference>
<proteinExistence type="predicted"/>
<gene>
    <name evidence="3" type="ORF">FSB_LOCUS54466</name>
</gene>
<feature type="region of interest" description="Disordered" evidence="1">
    <location>
        <begin position="361"/>
        <end position="398"/>
    </location>
</feature>
<sequence>MEAATTAGGGGGGNTLSDGSPLDSNNLVDLPLNGGLYTWCSGSDQPSMSCIDKVLVSVDWDEHFPDVSQKLLPRPLSDHSPLLVEAGGMARDPIKPHPLQLFNSSLSLLVEMEATTTAGGGGGGGGGGNTLSEIYQNAKKVQLRTRDALEQLERLEYSTGVSMESQFPYLSSSIKRDLTHIQSLCIEMDRLCHSLPSKSHRDLWKRGRFHGSMWLVLGGLWWVVNVILKLRNSNDVSEYHSGTHQGNIRIHDGWRGARRTADEGKLAVGIPEDCNSRWIQSRQSCKSQVFKDFARFAPSPKTIMGSDGEKRDFRQHVLMDNKAPRPTRLSHFAWKPKSKTLRITLNEGSCREVKWTSLGSHNGPKIFKESNKAPSGPPPTPNISETQQAKTREKGNLAQSARVKSNLGSHFCIGEASGTKGVTLESTTRVSFVEEGASDLEYQGESPALVSAGFEDGISGGHLDGTGDDSPIRDSLEVLPQAVLPMKLTMVEVNQSREVWGVESSSLNSEGADYRELHVGGTMEEWVNAEFFMKLRILSWNVRGLNNPRKRELVKNLLRDWKGDVVCLQETKLAAMDLKIIRSLWGNMYVGWEVLNAINTAEGILLMWDKES</sequence>
<feature type="domain" description="Endonuclease/exonuclease/phosphatase" evidence="2">
    <location>
        <begin position="538"/>
        <end position="578"/>
    </location>
</feature>
<evidence type="ECO:0000256" key="1">
    <source>
        <dbReference type="SAM" id="MobiDB-lite"/>
    </source>
</evidence>
<evidence type="ECO:0000313" key="3">
    <source>
        <dbReference type="EMBL" id="SPD26584.1"/>
    </source>
</evidence>
<feature type="region of interest" description="Disordered" evidence="1">
    <location>
        <begin position="1"/>
        <end position="22"/>
    </location>
</feature>
<reference evidence="3" key="1">
    <citation type="submission" date="2018-02" db="EMBL/GenBank/DDBJ databases">
        <authorList>
            <person name="Cohen D.B."/>
            <person name="Kent A.D."/>
        </authorList>
    </citation>
    <scope>NUCLEOTIDE SEQUENCE</scope>
</reference>
<evidence type="ECO:0000259" key="2">
    <source>
        <dbReference type="Pfam" id="PF03372"/>
    </source>
</evidence>
<organism evidence="3">
    <name type="scientific">Fagus sylvatica</name>
    <name type="common">Beechnut</name>
    <dbReference type="NCBI Taxonomy" id="28930"/>
    <lineage>
        <taxon>Eukaryota</taxon>
        <taxon>Viridiplantae</taxon>
        <taxon>Streptophyta</taxon>
        <taxon>Embryophyta</taxon>
        <taxon>Tracheophyta</taxon>
        <taxon>Spermatophyta</taxon>
        <taxon>Magnoliopsida</taxon>
        <taxon>eudicotyledons</taxon>
        <taxon>Gunneridae</taxon>
        <taxon>Pentapetalae</taxon>
        <taxon>rosids</taxon>
        <taxon>fabids</taxon>
        <taxon>Fagales</taxon>
        <taxon>Fagaceae</taxon>
        <taxon>Fagus</taxon>
    </lineage>
</organism>
<dbReference type="InterPro" id="IPR005135">
    <property type="entry name" value="Endo/exonuclease/phosphatase"/>
</dbReference>
<dbReference type="InterPro" id="IPR036691">
    <property type="entry name" value="Endo/exonu/phosph_ase_sf"/>
</dbReference>
<dbReference type="EMBL" id="OIVN01006159">
    <property type="protein sequence ID" value="SPD26584.1"/>
    <property type="molecule type" value="Genomic_DNA"/>
</dbReference>
<dbReference type="AlphaFoldDB" id="A0A2N9IQJ9"/>
<dbReference type="Gene3D" id="3.60.10.10">
    <property type="entry name" value="Endonuclease/exonuclease/phosphatase"/>
    <property type="match status" value="2"/>
</dbReference>
<dbReference type="Pfam" id="PF03372">
    <property type="entry name" value="Exo_endo_phos"/>
    <property type="match status" value="1"/>
</dbReference>
<dbReference type="GO" id="GO:0003824">
    <property type="term" value="F:catalytic activity"/>
    <property type="evidence" value="ECO:0007669"/>
    <property type="project" value="InterPro"/>
</dbReference>
<name>A0A2N9IQJ9_FAGSY</name>
<accession>A0A2N9IQJ9</accession>
<dbReference type="PANTHER" id="PTHR33710">
    <property type="entry name" value="BNAC02G09200D PROTEIN"/>
    <property type="match status" value="1"/>
</dbReference>
<dbReference type="PANTHER" id="PTHR33710:SF71">
    <property type="entry name" value="ENDONUCLEASE_EXONUCLEASE_PHOSPHATASE DOMAIN-CONTAINING PROTEIN"/>
    <property type="match status" value="1"/>
</dbReference>